<dbReference type="EMBL" id="BNBE01000002">
    <property type="protein sequence ID" value="GHG04233.1"/>
    <property type="molecule type" value="Genomic_DNA"/>
</dbReference>
<dbReference type="InterPro" id="IPR042094">
    <property type="entry name" value="T2SS_GspF_sf"/>
</dbReference>
<feature type="chain" id="PRO_5039293022" description="Type II secretion system protein GspF domain-containing protein" evidence="7">
    <location>
        <begin position="20"/>
        <end position="303"/>
    </location>
</feature>
<dbReference type="PANTHER" id="PTHR35007">
    <property type="entry name" value="INTEGRAL MEMBRANE PROTEIN-RELATED"/>
    <property type="match status" value="1"/>
</dbReference>
<keyword evidence="10" id="KW-1185">Reference proteome</keyword>
<evidence type="ECO:0000313" key="10">
    <source>
        <dbReference type="Proteomes" id="UP000632849"/>
    </source>
</evidence>
<feature type="transmembrane region" description="Helical" evidence="6">
    <location>
        <begin position="230"/>
        <end position="248"/>
    </location>
</feature>
<dbReference type="AlphaFoldDB" id="A0A919EMQ5"/>
<reference evidence="9" key="2">
    <citation type="submission" date="2020-09" db="EMBL/GenBank/DDBJ databases">
        <authorList>
            <person name="Sun Q."/>
            <person name="Ohkuma M."/>
        </authorList>
    </citation>
    <scope>NUCLEOTIDE SEQUENCE</scope>
    <source>
        <strain evidence="9">JCM 4122</strain>
    </source>
</reference>
<feature type="transmembrane region" description="Helical" evidence="6">
    <location>
        <begin position="254"/>
        <end position="272"/>
    </location>
</feature>
<dbReference type="Gene3D" id="1.20.81.30">
    <property type="entry name" value="Type II secretion system (T2SS), domain F"/>
    <property type="match status" value="1"/>
</dbReference>
<dbReference type="Proteomes" id="UP000632849">
    <property type="component" value="Unassembled WGS sequence"/>
</dbReference>
<keyword evidence="2" id="KW-1003">Cell membrane</keyword>
<feature type="domain" description="Type II secretion system protein GspF" evidence="8">
    <location>
        <begin position="115"/>
        <end position="242"/>
    </location>
</feature>
<sequence>MGALWWTLCGALLAGGVLAAVVATIGTTAPKIPGTGPVSRLRTAWTGGPGGQREAARRRALLTAAGATFLVVWFVSGVFVAALLLGAGVVGVPWLLDAGSGGKARIVKLEALAEWTQRLSEILRLGPALGNALVTSRKNPPAVLTEEIAELADKIKAGWSPEEALRDFAGRLDDVIADKVCAALILSAVDQGPGLAQVLEDTSAQLREEVATRRKIEADRAKSRTAMRSMTLICAALVLAGFLIPYTAPYATALGQLVLALLGAAFAAVLWWTRKLASHTPVPRFLVNDPRSRVKQPQPVEGP</sequence>
<protein>
    <recommendedName>
        <fullName evidence="8">Type II secretion system protein GspF domain-containing protein</fullName>
    </recommendedName>
</protein>
<dbReference type="InterPro" id="IPR018076">
    <property type="entry name" value="T2SS_GspF_dom"/>
</dbReference>
<dbReference type="RefSeq" id="WP_190042323.1">
    <property type="nucleotide sequence ID" value="NZ_BNBE01000002.1"/>
</dbReference>
<evidence type="ECO:0000256" key="1">
    <source>
        <dbReference type="ARBA" id="ARBA00004651"/>
    </source>
</evidence>
<evidence type="ECO:0000256" key="7">
    <source>
        <dbReference type="SAM" id="SignalP"/>
    </source>
</evidence>
<reference evidence="9" key="1">
    <citation type="journal article" date="2014" name="Int. J. Syst. Evol. Microbiol.">
        <title>Complete genome sequence of Corynebacterium casei LMG S-19264T (=DSM 44701T), isolated from a smear-ripened cheese.</title>
        <authorList>
            <consortium name="US DOE Joint Genome Institute (JGI-PGF)"/>
            <person name="Walter F."/>
            <person name="Albersmeier A."/>
            <person name="Kalinowski J."/>
            <person name="Ruckert C."/>
        </authorList>
    </citation>
    <scope>NUCLEOTIDE SEQUENCE</scope>
    <source>
        <strain evidence="9">JCM 4122</strain>
    </source>
</reference>
<evidence type="ECO:0000313" key="9">
    <source>
        <dbReference type="EMBL" id="GHG04233.1"/>
    </source>
</evidence>
<evidence type="ECO:0000259" key="8">
    <source>
        <dbReference type="Pfam" id="PF00482"/>
    </source>
</evidence>
<gene>
    <name evidence="9" type="ORF">GCM10017667_38350</name>
</gene>
<comment type="caution">
    <text evidence="9">The sequence shown here is derived from an EMBL/GenBank/DDBJ whole genome shotgun (WGS) entry which is preliminary data.</text>
</comment>
<evidence type="ECO:0000256" key="4">
    <source>
        <dbReference type="ARBA" id="ARBA00022989"/>
    </source>
</evidence>
<evidence type="ECO:0000256" key="5">
    <source>
        <dbReference type="ARBA" id="ARBA00023136"/>
    </source>
</evidence>
<accession>A0A919EMQ5</accession>
<evidence type="ECO:0000256" key="6">
    <source>
        <dbReference type="SAM" id="Phobius"/>
    </source>
</evidence>
<dbReference type="Pfam" id="PF00482">
    <property type="entry name" value="T2SSF"/>
    <property type="match status" value="1"/>
</dbReference>
<organism evidence="9 10">
    <name type="scientific">Streptomyces filamentosus</name>
    <name type="common">Streptomyces roseosporus</name>
    <dbReference type="NCBI Taxonomy" id="67294"/>
    <lineage>
        <taxon>Bacteria</taxon>
        <taxon>Bacillati</taxon>
        <taxon>Actinomycetota</taxon>
        <taxon>Actinomycetes</taxon>
        <taxon>Kitasatosporales</taxon>
        <taxon>Streptomycetaceae</taxon>
        <taxon>Streptomyces</taxon>
    </lineage>
</organism>
<feature type="signal peptide" evidence="7">
    <location>
        <begin position="1"/>
        <end position="19"/>
    </location>
</feature>
<feature type="transmembrane region" description="Helical" evidence="6">
    <location>
        <begin position="70"/>
        <end position="96"/>
    </location>
</feature>
<proteinExistence type="predicted"/>
<keyword evidence="4 6" id="KW-1133">Transmembrane helix</keyword>
<dbReference type="GO" id="GO:0005886">
    <property type="term" value="C:plasma membrane"/>
    <property type="evidence" value="ECO:0007669"/>
    <property type="project" value="UniProtKB-SubCell"/>
</dbReference>
<keyword evidence="5 6" id="KW-0472">Membrane</keyword>
<keyword evidence="7" id="KW-0732">Signal</keyword>
<comment type="subcellular location">
    <subcellularLocation>
        <location evidence="1">Cell membrane</location>
        <topology evidence="1">Multi-pass membrane protein</topology>
    </subcellularLocation>
</comment>
<keyword evidence="3 6" id="KW-0812">Transmembrane</keyword>
<name>A0A919EMQ5_STRFL</name>
<evidence type="ECO:0000256" key="3">
    <source>
        <dbReference type="ARBA" id="ARBA00022692"/>
    </source>
</evidence>
<dbReference type="PANTHER" id="PTHR35007:SF3">
    <property type="entry name" value="POSSIBLE CONSERVED ALANINE RICH MEMBRANE PROTEIN"/>
    <property type="match status" value="1"/>
</dbReference>
<evidence type="ECO:0000256" key="2">
    <source>
        <dbReference type="ARBA" id="ARBA00022475"/>
    </source>
</evidence>